<sequence>MSQDHTSPQLPDGGAAAGGGVSIGSMSGGSIATGSHGRALSVNATGATPDARHQELLAAVRELLAELPAQGARAVEDAALHAELVDLEAEITSSGRAESRRLTRVLGSVRRWLGSQAAAAGAVASATAVVQGIAQLLG</sequence>
<organism evidence="2 3">
    <name type="scientific">Streptomyces osmaniensis</name>
    <dbReference type="NCBI Taxonomy" id="593134"/>
    <lineage>
        <taxon>Bacteria</taxon>
        <taxon>Bacillati</taxon>
        <taxon>Actinomycetota</taxon>
        <taxon>Actinomycetes</taxon>
        <taxon>Kitasatosporales</taxon>
        <taxon>Streptomycetaceae</taxon>
        <taxon>Streptomyces</taxon>
    </lineage>
</organism>
<feature type="region of interest" description="Disordered" evidence="1">
    <location>
        <begin position="1"/>
        <end position="21"/>
    </location>
</feature>
<protein>
    <submittedName>
        <fullName evidence="2">Uncharacterized protein</fullName>
    </submittedName>
</protein>
<evidence type="ECO:0000256" key="1">
    <source>
        <dbReference type="SAM" id="MobiDB-lite"/>
    </source>
</evidence>
<name>A0ABP6X564_9ACTN</name>
<proteinExistence type="predicted"/>
<gene>
    <name evidence="2" type="ORF">GCM10022295_49250</name>
</gene>
<accession>A0ABP6X564</accession>
<keyword evidence="3" id="KW-1185">Reference proteome</keyword>
<dbReference type="EMBL" id="BAABCE010000009">
    <property type="protein sequence ID" value="GAA3561187.1"/>
    <property type="molecule type" value="Genomic_DNA"/>
</dbReference>
<dbReference type="RefSeq" id="WP_346183519.1">
    <property type="nucleotide sequence ID" value="NZ_BAABCE010000009.1"/>
</dbReference>
<comment type="caution">
    <text evidence="2">The sequence shown here is derived from an EMBL/GenBank/DDBJ whole genome shotgun (WGS) entry which is preliminary data.</text>
</comment>
<reference evidence="3" key="1">
    <citation type="journal article" date="2019" name="Int. J. Syst. Evol. Microbiol.">
        <title>The Global Catalogue of Microorganisms (GCM) 10K type strain sequencing project: providing services to taxonomists for standard genome sequencing and annotation.</title>
        <authorList>
            <consortium name="The Broad Institute Genomics Platform"/>
            <consortium name="The Broad Institute Genome Sequencing Center for Infectious Disease"/>
            <person name="Wu L."/>
            <person name="Ma J."/>
        </authorList>
    </citation>
    <scope>NUCLEOTIDE SEQUENCE [LARGE SCALE GENOMIC DNA]</scope>
    <source>
        <strain evidence="3">JCM 17656</strain>
    </source>
</reference>
<evidence type="ECO:0000313" key="3">
    <source>
        <dbReference type="Proteomes" id="UP001500707"/>
    </source>
</evidence>
<dbReference type="Proteomes" id="UP001500707">
    <property type="component" value="Unassembled WGS sequence"/>
</dbReference>
<evidence type="ECO:0000313" key="2">
    <source>
        <dbReference type="EMBL" id="GAA3561187.1"/>
    </source>
</evidence>